<evidence type="ECO:0008006" key="3">
    <source>
        <dbReference type="Google" id="ProtNLM"/>
    </source>
</evidence>
<dbReference type="Pfam" id="PF13481">
    <property type="entry name" value="AAA_25"/>
    <property type="match status" value="1"/>
</dbReference>
<evidence type="ECO:0000313" key="2">
    <source>
        <dbReference type="Proteomes" id="UP000069902"/>
    </source>
</evidence>
<dbReference type="PATRIC" id="fig|389348.3.peg.2734"/>
<dbReference type="CDD" id="cd01125">
    <property type="entry name" value="RepA_RSF1010_like"/>
    <property type="match status" value="1"/>
</dbReference>
<dbReference type="InterPro" id="IPR038724">
    <property type="entry name" value="RepA"/>
</dbReference>
<proteinExistence type="predicted"/>
<dbReference type="InParanoid" id="A0A0U5JHF2"/>
<keyword evidence="2" id="KW-1185">Reference proteome</keyword>
<dbReference type="Proteomes" id="UP000069902">
    <property type="component" value="Chromosome cPNK"/>
</dbReference>
<dbReference type="SUPFAM" id="SSF52540">
    <property type="entry name" value="P-loop containing nucleoside triphosphate hydrolases"/>
    <property type="match status" value="1"/>
</dbReference>
<dbReference type="InterPro" id="IPR027417">
    <property type="entry name" value="P-loop_NTPase"/>
</dbReference>
<dbReference type="AlphaFoldDB" id="A0A0U5JHF2"/>
<evidence type="ECO:0000313" key="1">
    <source>
        <dbReference type="EMBL" id="CUI18034.1"/>
    </source>
</evidence>
<dbReference type="KEGG" id="pnl:PNK_2440"/>
<dbReference type="EMBL" id="LN879502">
    <property type="protein sequence ID" value="CUI18034.1"/>
    <property type="molecule type" value="Genomic_DNA"/>
</dbReference>
<dbReference type="RefSeq" id="WP_079992929.1">
    <property type="nucleotide sequence ID" value="NZ_LN879502.1"/>
</dbReference>
<name>A0A0U5JHF2_9BACT</name>
<organism evidence="1 2">
    <name type="scientific">Candidatus Protochlamydia naegleriophila</name>
    <dbReference type="NCBI Taxonomy" id="389348"/>
    <lineage>
        <taxon>Bacteria</taxon>
        <taxon>Pseudomonadati</taxon>
        <taxon>Chlamydiota</taxon>
        <taxon>Chlamydiia</taxon>
        <taxon>Parachlamydiales</taxon>
        <taxon>Parachlamydiaceae</taxon>
        <taxon>Candidatus Protochlamydia</taxon>
    </lineage>
</organism>
<dbReference type="Gene3D" id="3.40.50.300">
    <property type="entry name" value="P-loop containing nucleotide triphosphate hydrolases"/>
    <property type="match status" value="1"/>
</dbReference>
<dbReference type="STRING" id="389348.PNK_2440"/>
<sequence>MMSKSNPTEKKDAVRAVDGNLINQNPDSIDTKYIQDSPKKQHNAFKIVKGKGVIFTQSVKNTLKQEFGCRFSDCYRLFIGPIAKKGEVQSFLDKSGIEVKLIDIFADLEKGQKVDGLQTRLSILDEEIYTLFKEFIVQAHHYDHTRPYHDFEVEPSPYEPDKPKDDLRFRIENCLYDSAVKRKNLEKERKNLQRSLDLHLQEDVDLQIKGRLEGIKDSSKEFTFVKASDLEISPPKWIIEDYFEENSLAQIFGDPASGKTFIALDLAASIATGKSWMGKEVKKGVVFYIAGEGHNGLSRRLKAWSEYHELVVEDLYISKQPAQFMDENHARTVAEAIRNLSIAHGKPVLIVIDTLARNFGGGDENKTQDMNKFIFSIDVHIRMPFSCCVLIVHHTGHNDKDRARGAMALKGALDAEYCIRKKNELISMTATKMKDSELPPTISFRLSPVSIGILDHKGKNIHSAVLQPASCVNDANLEKIRTLIPETGIKQGDLIIKIKGGLTDISNKKAQELLGQGLTTHWNKEKGDSNASIYKPFFGFPSYKDQETEKPKK</sequence>
<protein>
    <recommendedName>
        <fullName evidence="3">AAA+ ATPase domain-containing protein</fullName>
    </recommendedName>
</protein>
<accession>A0A0U5JHF2</accession>
<reference evidence="2" key="1">
    <citation type="submission" date="2015-09" db="EMBL/GenBank/DDBJ databases">
        <authorList>
            <person name="Bertelli C."/>
        </authorList>
    </citation>
    <scope>NUCLEOTIDE SEQUENCE [LARGE SCALE GENOMIC DNA]</scope>
    <source>
        <strain evidence="2">KNic</strain>
    </source>
</reference>
<gene>
    <name evidence="1" type="ORF">PNK_2440</name>
</gene>